<sequence>MIDQVFSNWNDTHSHDYGNTLVHIQHRLHQSPLFTDAAIERLIETYPRQHYDLHTMASSAHDSTSWREGDIGDSSGREVMEAIRNGQIWLNLRKVMKVSKPYAGLLERMFAEIEAHVPGLATYKHNFGILISSPKAQVFYHSDIPGQSLWQIRGQKRVYLYPNHAPYLPQEGLEAIVLNEADEQDLPYHPSYDDEAAVIDLQPGEMLHWPLNAPHRVVNLDTLNVSITTEHYTTEIRNAYVVNYANGILRRRYGFQDLSCSTSGPIFLAKMALAAAYKFSGVQKQKRFERKIDFAIDPAAPLGFRDISPRLRTEF</sequence>
<reference evidence="2" key="1">
    <citation type="submission" date="2018-06" db="EMBL/GenBank/DDBJ databases">
        <authorList>
            <person name="Zhirakovskaya E."/>
        </authorList>
    </citation>
    <scope>NUCLEOTIDE SEQUENCE</scope>
</reference>
<accession>A0A3B0T3V8</accession>
<dbReference type="Gene3D" id="2.60.120.650">
    <property type="entry name" value="Cupin"/>
    <property type="match status" value="1"/>
</dbReference>
<dbReference type="EMBL" id="UOEM01000049">
    <property type="protein sequence ID" value="VAW12628.1"/>
    <property type="molecule type" value="Genomic_DNA"/>
</dbReference>
<dbReference type="SUPFAM" id="SSF51197">
    <property type="entry name" value="Clavaminate synthase-like"/>
    <property type="match status" value="1"/>
</dbReference>
<organism evidence="2">
    <name type="scientific">hydrothermal vent metagenome</name>
    <dbReference type="NCBI Taxonomy" id="652676"/>
    <lineage>
        <taxon>unclassified sequences</taxon>
        <taxon>metagenomes</taxon>
        <taxon>ecological metagenomes</taxon>
    </lineage>
</organism>
<dbReference type="InterPro" id="IPR041667">
    <property type="entry name" value="Cupin_8"/>
</dbReference>
<gene>
    <name evidence="2" type="ORF">MNBD_ALPHA09-1884</name>
</gene>
<evidence type="ECO:0000259" key="1">
    <source>
        <dbReference type="PROSITE" id="PS51184"/>
    </source>
</evidence>
<name>A0A3B0T3V8_9ZZZZ</name>
<feature type="domain" description="JmjC" evidence="1">
    <location>
        <begin position="81"/>
        <end position="246"/>
    </location>
</feature>
<proteinExistence type="predicted"/>
<protein>
    <recommendedName>
        <fullName evidence="1">JmjC domain-containing protein</fullName>
    </recommendedName>
</protein>
<dbReference type="AlphaFoldDB" id="A0A3B0T3V8"/>
<dbReference type="InterPro" id="IPR003347">
    <property type="entry name" value="JmjC_dom"/>
</dbReference>
<dbReference type="Pfam" id="PF13621">
    <property type="entry name" value="Cupin_8"/>
    <property type="match status" value="1"/>
</dbReference>
<evidence type="ECO:0000313" key="2">
    <source>
        <dbReference type="EMBL" id="VAW12628.1"/>
    </source>
</evidence>
<dbReference type="PROSITE" id="PS51184">
    <property type="entry name" value="JMJC"/>
    <property type="match status" value="1"/>
</dbReference>